<feature type="binding site" evidence="11">
    <location>
        <position position="251"/>
    </location>
    <ligand>
        <name>L-glutamine</name>
        <dbReference type="ChEBI" id="CHEBI:58359"/>
    </ligand>
</feature>
<dbReference type="Gene3D" id="3.40.50.880">
    <property type="match status" value="1"/>
</dbReference>
<dbReference type="Gene3D" id="3.50.30.20">
    <property type="entry name" value="Carbamoyl-phosphate synthase small subunit, N-terminal domain"/>
    <property type="match status" value="1"/>
</dbReference>
<feature type="active site" evidence="11">
    <location>
        <position position="335"/>
    </location>
</feature>
<evidence type="ECO:0000256" key="11">
    <source>
        <dbReference type="HAMAP-Rule" id="MF_01209"/>
    </source>
</evidence>
<dbReference type="FunFam" id="3.50.30.20:FF:000001">
    <property type="entry name" value="Carbamoyl-phosphate synthase small chain"/>
    <property type="match status" value="1"/>
</dbReference>
<dbReference type="EC" id="6.3.5.5" evidence="11"/>
<evidence type="ECO:0000313" key="14">
    <source>
        <dbReference type="Proteomes" id="UP000179242"/>
    </source>
</evidence>
<dbReference type="GO" id="GO:0044205">
    <property type="term" value="P:'de novo' UMP biosynthetic process"/>
    <property type="evidence" value="ECO:0007669"/>
    <property type="project" value="UniProtKB-UniRule"/>
</dbReference>
<evidence type="ECO:0000256" key="5">
    <source>
        <dbReference type="ARBA" id="ARBA00022741"/>
    </source>
</evidence>
<sequence>MKKAILALEDGTIFSGWSFGAEGEKSGEVVFNTSLTGYQEILTDPSYKGQIVTMTYPLIGNYGVNDEDIESPVPQVEAFVVRENSQVASNFRATQKLDRYLKKHKIVGIEGIDTRMLTRKLRINGSLKGIISTVESDGKKLVKKARESRGVEGVDLVKIVTCKKPYRFNNKGKYKVAVYDYGVKLNILRNLEKAGCAVTVYPADYPAEKLLQAKPDGILLSNGPADPAAVTYAIENIKKLIGKLPIFGICLGNQLLGLALGGKTYKLKFGHHGGNQPVMELATKKVEITAQNHGFAVDMSTLSKEEIELTHINLNDRTAEGMAHKKFPIFSVQHHPEAGPGPHDAVHLFERFTRMMEDAKKN</sequence>
<dbReference type="PANTHER" id="PTHR43418">
    <property type="entry name" value="MULTIFUNCTIONAL TRYPTOPHAN BIOSYNTHESIS PROTEIN-RELATED"/>
    <property type="match status" value="1"/>
</dbReference>
<dbReference type="InterPro" id="IPR002474">
    <property type="entry name" value="CarbamoylP_synth_ssu_N"/>
</dbReference>
<dbReference type="Proteomes" id="UP000179242">
    <property type="component" value="Unassembled WGS sequence"/>
</dbReference>
<dbReference type="GO" id="GO:0004088">
    <property type="term" value="F:carbamoyl-phosphate synthase (glutamine-hydrolyzing) activity"/>
    <property type="evidence" value="ECO:0007669"/>
    <property type="project" value="UniProtKB-UniRule"/>
</dbReference>
<keyword evidence="8 11" id="KW-0665">Pyrimidine biosynthesis</keyword>
<dbReference type="GO" id="GO:0006207">
    <property type="term" value="P:'de novo' pyrimidine nucleobase biosynthetic process"/>
    <property type="evidence" value="ECO:0007669"/>
    <property type="project" value="InterPro"/>
</dbReference>
<comment type="pathway">
    <text evidence="2 11">Amino-acid biosynthesis; L-arginine biosynthesis; carbamoyl phosphate from bicarbonate: step 1/1.</text>
</comment>
<feature type="region of interest" description="CPSase" evidence="11">
    <location>
        <begin position="1"/>
        <end position="174"/>
    </location>
</feature>
<feature type="active site" evidence="11">
    <location>
        <position position="337"/>
    </location>
</feature>
<feature type="binding site" evidence="11">
    <location>
        <position position="294"/>
    </location>
    <ligand>
        <name>L-glutamine</name>
        <dbReference type="ChEBI" id="CHEBI:58359"/>
    </ligand>
</feature>
<comment type="caution">
    <text evidence="13">The sequence shown here is derived from an EMBL/GenBank/DDBJ whole genome shotgun (WGS) entry which is preliminary data.</text>
</comment>
<dbReference type="SUPFAM" id="SSF52021">
    <property type="entry name" value="Carbamoyl phosphate synthetase, small subunit N-terminal domain"/>
    <property type="match status" value="1"/>
</dbReference>
<evidence type="ECO:0000256" key="8">
    <source>
        <dbReference type="ARBA" id="ARBA00022975"/>
    </source>
</evidence>
<reference evidence="13 14" key="1">
    <citation type="journal article" date="2016" name="Nat. Commun.">
        <title>Thousands of microbial genomes shed light on interconnected biogeochemical processes in an aquifer system.</title>
        <authorList>
            <person name="Anantharaman K."/>
            <person name="Brown C.T."/>
            <person name="Hug L.A."/>
            <person name="Sharon I."/>
            <person name="Castelle C.J."/>
            <person name="Probst A.J."/>
            <person name="Thomas B.C."/>
            <person name="Singh A."/>
            <person name="Wilkins M.J."/>
            <person name="Karaoz U."/>
            <person name="Brodie E.L."/>
            <person name="Williams K.H."/>
            <person name="Hubbard S.S."/>
            <person name="Banfield J.F."/>
        </authorList>
    </citation>
    <scope>NUCLEOTIDE SEQUENCE [LARGE SCALE GENOMIC DNA]</scope>
</reference>
<evidence type="ECO:0000256" key="1">
    <source>
        <dbReference type="ARBA" id="ARBA00004812"/>
    </source>
</evidence>
<dbReference type="Pfam" id="PF00117">
    <property type="entry name" value="GATase"/>
    <property type="match status" value="1"/>
</dbReference>
<dbReference type="AlphaFoldDB" id="A0A1F4U7R1"/>
<dbReference type="PROSITE" id="PS51273">
    <property type="entry name" value="GATASE_TYPE_1"/>
    <property type="match status" value="1"/>
</dbReference>
<dbReference type="InterPro" id="IPR050472">
    <property type="entry name" value="Anth_synth/Amidotransfase"/>
</dbReference>
<evidence type="ECO:0000259" key="12">
    <source>
        <dbReference type="SMART" id="SM01097"/>
    </source>
</evidence>
<accession>A0A1F4U7R1</accession>
<comment type="function">
    <text evidence="11">Small subunit of the glutamine-dependent carbamoyl phosphate synthetase (CPSase). CPSase catalyzes the formation of carbamoyl phosphate from the ammonia moiety of glutamine, carbonate, and phosphate donated by ATP, constituting the first step of 2 biosynthetic pathways, one leading to arginine and/or urea and the other to pyrimidine nucleotides. The small subunit (glutamine amidotransferase) binds and cleaves glutamine to supply the large subunit with the substrate ammonia.</text>
</comment>
<dbReference type="NCBIfam" id="TIGR01368">
    <property type="entry name" value="CPSaseIIsmall"/>
    <property type="match status" value="1"/>
</dbReference>
<comment type="catalytic activity">
    <reaction evidence="10 11">
        <text>L-glutamine + H2O = L-glutamate + NH4(+)</text>
        <dbReference type="Rhea" id="RHEA:15889"/>
        <dbReference type="ChEBI" id="CHEBI:15377"/>
        <dbReference type="ChEBI" id="CHEBI:28938"/>
        <dbReference type="ChEBI" id="CHEBI:29985"/>
        <dbReference type="ChEBI" id="CHEBI:58359"/>
    </reaction>
</comment>
<dbReference type="InterPro" id="IPR029062">
    <property type="entry name" value="Class_I_gatase-like"/>
</dbReference>
<evidence type="ECO:0000313" key="13">
    <source>
        <dbReference type="EMBL" id="OGC40917.1"/>
    </source>
</evidence>
<comment type="pathway">
    <text evidence="1 11">Pyrimidine metabolism; UMP biosynthesis via de novo pathway; (S)-dihydroorotate from bicarbonate: step 1/3.</text>
</comment>
<comment type="similarity">
    <text evidence="3 11">Belongs to the CarA family.</text>
</comment>
<dbReference type="GO" id="GO:0005524">
    <property type="term" value="F:ATP binding"/>
    <property type="evidence" value="ECO:0007669"/>
    <property type="project" value="UniProtKB-UniRule"/>
</dbReference>
<feature type="binding site" evidence="11">
    <location>
        <position position="254"/>
    </location>
    <ligand>
        <name>L-glutamine</name>
        <dbReference type="ChEBI" id="CHEBI:58359"/>
    </ligand>
</feature>
<feature type="binding site" evidence="11">
    <location>
        <position position="223"/>
    </location>
    <ligand>
        <name>L-glutamine</name>
        <dbReference type="ChEBI" id="CHEBI:58359"/>
    </ligand>
</feature>
<dbReference type="GO" id="GO:0006541">
    <property type="term" value="P:glutamine metabolic process"/>
    <property type="evidence" value="ECO:0007669"/>
    <property type="project" value="InterPro"/>
</dbReference>
<feature type="binding site" evidence="11">
    <location>
        <position position="46"/>
    </location>
    <ligand>
        <name>L-glutamine</name>
        <dbReference type="ChEBI" id="CHEBI:58359"/>
    </ligand>
</feature>
<dbReference type="InterPro" id="IPR017926">
    <property type="entry name" value="GATASE"/>
</dbReference>
<protein>
    <recommendedName>
        <fullName evidence="11">Carbamoyl phosphate synthase small chain</fullName>
        <ecNumber evidence="11">6.3.5.5</ecNumber>
    </recommendedName>
    <alternativeName>
        <fullName evidence="11">Carbamoyl phosphate synthetase glutamine chain</fullName>
    </alternativeName>
</protein>
<feature type="binding site" evidence="11">
    <location>
        <position position="292"/>
    </location>
    <ligand>
        <name>L-glutamine</name>
        <dbReference type="ChEBI" id="CHEBI:58359"/>
    </ligand>
</feature>
<dbReference type="GO" id="GO:0004359">
    <property type="term" value="F:glutaminase activity"/>
    <property type="evidence" value="ECO:0007669"/>
    <property type="project" value="RHEA"/>
</dbReference>
<comment type="subunit">
    <text evidence="11">Composed of two chains; the small (or glutamine) chain promotes the hydrolysis of glutamine to ammonia, which is used by the large (or ammonia) chain to synthesize carbamoyl phosphate. Tetramer of heterodimers (alpha,beta)4.</text>
</comment>
<keyword evidence="7 11" id="KW-0315">Glutamine amidotransferase</keyword>
<feature type="active site" description="Nucleophile" evidence="11">
    <location>
        <position position="250"/>
    </location>
</feature>
<dbReference type="SMART" id="SM01097">
    <property type="entry name" value="CPSase_sm_chain"/>
    <property type="match status" value="1"/>
</dbReference>
<dbReference type="SUPFAM" id="SSF52317">
    <property type="entry name" value="Class I glutamine amidotransferase-like"/>
    <property type="match status" value="1"/>
</dbReference>
<keyword evidence="4 11" id="KW-0436">Ligase</keyword>
<comment type="caution">
    <text evidence="11">Lacks conserved residue(s) required for the propagation of feature annotation.</text>
</comment>
<evidence type="ECO:0000256" key="7">
    <source>
        <dbReference type="ARBA" id="ARBA00022962"/>
    </source>
</evidence>
<keyword evidence="11" id="KW-0055">Arginine biosynthesis</keyword>
<evidence type="ECO:0000256" key="3">
    <source>
        <dbReference type="ARBA" id="ARBA00007800"/>
    </source>
</evidence>
<keyword evidence="5 11" id="KW-0547">Nucleotide-binding</keyword>
<comment type="catalytic activity">
    <reaction evidence="9 11">
        <text>hydrogencarbonate + L-glutamine + 2 ATP + H2O = carbamoyl phosphate + L-glutamate + 2 ADP + phosphate + 2 H(+)</text>
        <dbReference type="Rhea" id="RHEA:18633"/>
        <dbReference type="ChEBI" id="CHEBI:15377"/>
        <dbReference type="ChEBI" id="CHEBI:15378"/>
        <dbReference type="ChEBI" id="CHEBI:17544"/>
        <dbReference type="ChEBI" id="CHEBI:29985"/>
        <dbReference type="ChEBI" id="CHEBI:30616"/>
        <dbReference type="ChEBI" id="CHEBI:43474"/>
        <dbReference type="ChEBI" id="CHEBI:58228"/>
        <dbReference type="ChEBI" id="CHEBI:58359"/>
        <dbReference type="ChEBI" id="CHEBI:456216"/>
        <dbReference type="EC" id="6.3.5.5"/>
    </reaction>
</comment>
<dbReference type="Pfam" id="PF00988">
    <property type="entry name" value="CPSase_sm_chain"/>
    <property type="match status" value="1"/>
</dbReference>
<dbReference type="PANTHER" id="PTHR43418:SF7">
    <property type="entry name" value="CARBAMOYL-PHOSPHATE SYNTHASE SMALL CHAIN"/>
    <property type="match status" value="1"/>
</dbReference>
<dbReference type="EMBL" id="MEUJ01000002">
    <property type="protein sequence ID" value="OGC40917.1"/>
    <property type="molecule type" value="Genomic_DNA"/>
</dbReference>
<dbReference type="HAMAP" id="MF_01209">
    <property type="entry name" value="CPSase_S_chain"/>
    <property type="match status" value="1"/>
</dbReference>
<keyword evidence="11" id="KW-0028">Amino-acid biosynthesis</keyword>
<dbReference type="NCBIfam" id="NF009475">
    <property type="entry name" value="PRK12838.1"/>
    <property type="match status" value="1"/>
</dbReference>
<dbReference type="CDD" id="cd01744">
    <property type="entry name" value="GATase1_CPSase"/>
    <property type="match status" value="1"/>
</dbReference>
<evidence type="ECO:0000256" key="10">
    <source>
        <dbReference type="ARBA" id="ARBA00049285"/>
    </source>
</evidence>
<organism evidence="13 14">
    <name type="scientific">candidate division WOR-1 bacterium RIFOXYC2_FULL_46_14</name>
    <dbReference type="NCBI Taxonomy" id="1802587"/>
    <lineage>
        <taxon>Bacteria</taxon>
        <taxon>Bacillati</taxon>
        <taxon>Saganbacteria</taxon>
    </lineage>
</organism>
<name>A0A1F4U7R1_UNCSA</name>
<gene>
    <name evidence="11" type="primary">carA</name>
    <name evidence="13" type="ORF">A2438_01325</name>
</gene>
<dbReference type="UniPathway" id="UPA00068">
    <property type="reaction ID" value="UER00171"/>
</dbReference>
<evidence type="ECO:0000256" key="4">
    <source>
        <dbReference type="ARBA" id="ARBA00022598"/>
    </source>
</evidence>
<evidence type="ECO:0000256" key="9">
    <source>
        <dbReference type="ARBA" id="ARBA00048816"/>
    </source>
</evidence>
<proteinExistence type="inferred from homology"/>
<keyword evidence="6 11" id="KW-0067">ATP-binding</keyword>
<dbReference type="InterPro" id="IPR006274">
    <property type="entry name" value="CarbamoylP_synth_ssu"/>
</dbReference>
<evidence type="ECO:0000256" key="6">
    <source>
        <dbReference type="ARBA" id="ARBA00022840"/>
    </source>
</evidence>
<feature type="domain" description="Carbamoyl-phosphate synthase small subunit N-terminal" evidence="12">
    <location>
        <begin position="2"/>
        <end position="132"/>
    </location>
</feature>
<dbReference type="PRINTS" id="PR00096">
    <property type="entry name" value="GATASE"/>
</dbReference>
<dbReference type="PRINTS" id="PR00099">
    <property type="entry name" value="CPSGATASE"/>
</dbReference>
<feature type="binding site" evidence="11">
    <location>
        <position position="295"/>
    </location>
    <ligand>
        <name>L-glutamine</name>
        <dbReference type="ChEBI" id="CHEBI:58359"/>
    </ligand>
</feature>
<dbReference type="UniPathway" id="UPA00070">
    <property type="reaction ID" value="UER00115"/>
</dbReference>
<dbReference type="PRINTS" id="PR00097">
    <property type="entry name" value="ANTSNTHASEII"/>
</dbReference>
<evidence type="ECO:0000256" key="2">
    <source>
        <dbReference type="ARBA" id="ARBA00005077"/>
    </source>
</evidence>
<dbReference type="InterPro" id="IPR036480">
    <property type="entry name" value="CarbP_synth_ssu_N_sf"/>
</dbReference>
<dbReference type="GO" id="GO:0006526">
    <property type="term" value="P:L-arginine biosynthetic process"/>
    <property type="evidence" value="ECO:0007669"/>
    <property type="project" value="UniProtKB-UniRule"/>
</dbReference>
<dbReference type="InterPro" id="IPR035686">
    <property type="entry name" value="CPSase_GATase1"/>
</dbReference>